<dbReference type="Gene3D" id="1.10.287.630">
    <property type="entry name" value="Helix hairpin bin"/>
    <property type="match status" value="1"/>
</dbReference>
<comment type="catalytic activity">
    <reaction evidence="22">
        <text>Na(+)(in) = Na(+)(out)</text>
        <dbReference type="Rhea" id="RHEA:34963"/>
        <dbReference type="ChEBI" id="CHEBI:29101"/>
    </reaction>
</comment>
<dbReference type="Ensembl" id="ENSSFOT00015055775.1">
    <property type="protein sequence ID" value="ENSSFOP00015061978.1"/>
    <property type="gene ID" value="ENSSFOG00015016207.2"/>
</dbReference>
<dbReference type="InterPro" id="IPR005821">
    <property type="entry name" value="Ion_trans_dom"/>
</dbReference>
<reference evidence="26" key="2">
    <citation type="submission" date="2025-08" db="UniProtKB">
        <authorList>
            <consortium name="Ensembl"/>
        </authorList>
    </citation>
    <scope>IDENTIFICATION</scope>
</reference>
<feature type="region of interest" description="Disordered" evidence="23">
    <location>
        <begin position="1"/>
        <end position="124"/>
    </location>
</feature>
<keyword evidence="12" id="KW-0630">Potassium</keyword>
<feature type="region of interest" description="Disordered" evidence="23">
    <location>
        <begin position="835"/>
        <end position="857"/>
    </location>
</feature>
<dbReference type="Gene3D" id="1.10.287.70">
    <property type="match status" value="1"/>
</dbReference>
<feature type="transmembrane region" description="Helical" evidence="24">
    <location>
        <begin position="229"/>
        <end position="248"/>
    </location>
</feature>
<evidence type="ECO:0000256" key="12">
    <source>
        <dbReference type="ARBA" id="ARBA00022958"/>
    </source>
</evidence>
<dbReference type="InterPro" id="IPR000595">
    <property type="entry name" value="cNMP-bd_dom"/>
</dbReference>
<feature type="domain" description="Cyclic nucleotide-binding" evidence="25">
    <location>
        <begin position="531"/>
        <end position="646"/>
    </location>
</feature>
<evidence type="ECO:0000256" key="16">
    <source>
        <dbReference type="ARBA" id="ARBA00023136"/>
    </source>
</evidence>
<dbReference type="PROSITE" id="PS50042">
    <property type="entry name" value="CNMP_BINDING_3"/>
    <property type="match status" value="1"/>
</dbReference>
<keyword evidence="10" id="KW-0631">Potassium channel</keyword>
<keyword evidence="13 24" id="KW-1133">Transmembrane helix</keyword>
<evidence type="ECO:0000259" key="25">
    <source>
        <dbReference type="PROSITE" id="PS50042"/>
    </source>
</evidence>
<dbReference type="SUPFAM" id="SSF81324">
    <property type="entry name" value="Voltage-gated potassium channels"/>
    <property type="match status" value="1"/>
</dbReference>
<evidence type="ECO:0000313" key="27">
    <source>
        <dbReference type="Proteomes" id="UP000694397"/>
    </source>
</evidence>
<dbReference type="InterPro" id="IPR018490">
    <property type="entry name" value="cNMP-bd_dom_sf"/>
</dbReference>
<dbReference type="InterPro" id="IPR014710">
    <property type="entry name" value="RmlC-like_jellyroll"/>
</dbReference>
<evidence type="ECO:0000256" key="3">
    <source>
        <dbReference type="ARBA" id="ARBA00022448"/>
    </source>
</evidence>
<keyword evidence="3" id="KW-0813">Transport</keyword>
<evidence type="ECO:0000256" key="6">
    <source>
        <dbReference type="ARBA" id="ARBA00022538"/>
    </source>
</evidence>
<dbReference type="Gene3D" id="2.60.120.10">
    <property type="entry name" value="Jelly Rolls"/>
    <property type="match status" value="1"/>
</dbReference>
<feature type="compositionally biased region" description="Basic and acidic residues" evidence="23">
    <location>
        <begin position="74"/>
        <end position="88"/>
    </location>
</feature>
<dbReference type="FunFam" id="2.60.120.10:FF:000007">
    <property type="entry name" value="Putative potassium/sodium hyperpolarization-activated cyclic nucleotide-gated channel 2"/>
    <property type="match status" value="1"/>
</dbReference>
<dbReference type="GeneTree" id="ENSGT00940000154743"/>
<keyword evidence="11" id="KW-0851">Voltage-gated channel</keyword>
<keyword evidence="5" id="KW-1003">Cell membrane</keyword>
<dbReference type="InterPro" id="IPR051413">
    <property type="entry name" value="K/Na_HCN_channel"/>
</dbReference>
<keyword evidence="16 24" id="KW-0472">Membrane</keyword>
<evidence type="ECO:0000256" key="18">
    <source>
        <dbReference type="ARBA" id="ARBA00023201"/>
    </source>
</evidence>
<dbReference type="PRINTS" id="PR01463">
    <property type="entry name" value="EAGCHANLFMLY"/>
</dbReference>
<comment type="similarity">
    <text evidence="2">Belongs to the potassium channel HCN family.</text>
</comment>
<dbReference type="InterPro" id="IPR013621">
    <property type="entry name" value="Ion_trans_N"/>
</dbReference>
<dbReference type="InterPro" id="IPR018488">
    <property type="entry name" value="cNMP-bd_CS"/>
</dbReference>
<dbReference type="GO" id="GO:0005272">
    <property type="term" value="F:sodium channel activity"/>
    <property type="evidence" value="ECO:0007669"/>
    <property type="project" value="UniProtKB-KW"/>
</dbReference>
<evidence type="ECO:0000313" key="26">
    <source>
        <dbReference type="Ensembl" id="ENSSFOP00015061978.1"/>
    </source>
</evidence>
<dbReference type="GO" id="GO:0005249">
    <property type="term" value="F:voltage-gated potassium channel activity"/>
    <property type="evidence" value="ECO:0007669"/>
    <property type="project" value="InterPro"/>
</dbReference>
<feature type="transmembrane region" description="Helical" evidence="24">
    <location>
        <begin position="401"/>
        <end position="420"/>
    </location>
</feature>
<keyword evidence="18" id="KW-0739">Sodium transport</keyword>
<comment type="catalytic activity">
    <reaction evidence="21">
        <text>K(+)(in) = K(+)(out)</text>
        <dbReference type="Rhea" id="RHEA:29463"/>
        <dbReference type="ChEBI" id="CHEBI:29103"/>
    </reaction>
</comment>
<keyword evidence="6" id="KW-0633">Potassium transport</keyword>
<sequence>MGEGDDGDKDICRKSLRMKPLPSPSSAGSSKGIAEAKSGDLAMMETEVGRPVKTSSNGDCRRFRGSLSSITSRHVHDLGSAEERRLITEGDLTPSEDQPPGAPGGEADVGPQGGAGAQRASPDQQSGFIKLEGIDQILPDDERLYQAGFIHRQLGAMLQPGVNKFSLRMFGSEKAVEREQERVKSAGFWIIHPYSDFRFYWDLTMLLLMVGNLIIIPVGITFFKDEHTPPWIVFNVVSDTFFLVDLVLNFRTGIVKEDNTEIILDPQHIKIKYLRSWFVVDFISSIPVDYIFLIVETRIDSDFYKTARALRIVRFTKILSLLRLLRLSRLIRYLHQWEEIFHMTYDLASAMVRIVNLIGMMLLLCHWDGCLQFLVPMLQDFPADCWVSKNKMVNDTWGQQYSYALFKAMSHMLCIGYGMYPPVGMTDVWLTILSMIVGATCYAMFVGHATALIQSLDSSRRQYQEKYKQVEQYMSFHKLPADMRQRIHDYYEHRYQGKMFDEESILGELNEPLREEIINFNCRKLVASMPLFANADPNFVTSMLTKLHFEVFQPGDYIIREGTIGKKMYFIQHGVVSVLTKGNKETKLSDGSYFGEICLLTRGRRTASVRADTYCRLYSLSVDHFNEVLEEYPMMRRAFETVALDRLDRIGKKNSILQHKVQHDLSSGVFNCQENEIIQQIVQHDREMAHCAHLLQSAPPRSPSSPTPVIWAPLIQAPLQAAAATTSVAIALTHHPHLPATLFRPSASMLSSLKDPSSRLKKFHSTAAPHTGSPGSAADSVPGTPPQPHSDIETPLLASFQAQHVTAAPKTVASGQQVGCQGPTGISLGHFPMSGSPFSSTAQLHQPPPQQPAATSSLQSLTGFFQQGGLGGTATGSMAGPTAGITTGANGAGTAQETAEFTGGVTAFTGGATGRAPLDFDSTGRAPLGSVDCTRVVTGRAPQGSLDFSEGATQGAPQGSVDFKEETTDRAPGVKGGARGVFTEGDSNRSKGDATGGLTGELKGGTTLALGTFRSSLSSSSTSLLQGQFQAPTPKLPQMGSLQQFAGGGRTWEGVGLIPVPFSGSPSSARNKQALSAGGSTLSLVQHSLAGLASVPPPQLPLERSALASLAQYGSASASPCYTPLAPSPASQSPVTARTFHFGEPSSTFGSHSSLLLPQTPCGAPPLGTESAQGHFSQDLRLISTSHPSLPQGVSQAMGASTPPPLGDLGCCLSPFSSPTLPARPASAIPGHVTLSRQISLGSAPQIASTGASPAHPSRKGYSSELDPARSKLPSNL</sequence>
<evidence type="ECO:0000256" key="2">
    <source>
        <dbReference type="ARBA" id="ARBA00006305"/>
    </source>
</evidence>
<proteinExistence type="inferred from homology"/>
<dbReference type="GO" id="GO:0003254">
    <property type="term" value="P:regulation of membrane depolarization"/>
    <property type="evidence" value="ECO:0007669"/>
    <property type="project" value="TreeGrafter"/>
</dbReference>
<accession>A0A8D0CCM6</accession>
<feature type="transmembrane region" description="Helical" evidence="24">
    <location>
        <begin position="199"/>
        <end position="223"/>
    </location>
</feature>
<keyword evidence="15" id="KW-0406">Ion transport</keyword>
<evidence type="ECO:0000256" key="13">
    <source>
        <dbReference type="ARBA" id="ARBA00022989"/>
    </source>
</evidence>
<evidence type="ECO:0000256" key="11">
    <source>
        <dbReference type="ARBA" id="ARBA00022882"/>
    </source>
</evidence>
<dbReference type="PANTHER" id="PTHR45689:SF4">
    <property type="entry name" value="POTASSIUM_SODIUM HYPERPOLARIZATION-ACTIVATED CYCLIC NUCLEOTIDE-GATED CHANNEL 4"/>
    <property type="match status" value="1"/>
</dbReference>
<evidence type="ECO:0000256" key="21">
    <source>
        <dbReference type="ARBA" id="ARBA00034430"/>
    </source>
</evidence>
<keyword evidence="4" id="KW-0894">Sodium channel</keyword>
<keyword evidence="14" id="KW-0915">Sodium</keyword>
<feature type="region of interest" description="Disordered" evidence="23">
    <location>
        <begin position="942"/>
        <end position="999"/>
    </location>
</feature>
<dbReference type="CDD" id="cd00038">
    <property type="entry name" value="CAP_ED"/>
    <property type="match status" value="1"/>
</dbReference>
<dbReference type="PANTHER" id="PTHR45689">
    <property type="entry name" value="I[[H]] CHANNEL, ISOFORM E"/>
    <property type="match status" value="1"/>
</dbReference>
<reference evidence="26 27" key="1">
    <citation type="submission" date="2019-04" db="EMBL/GenBank/DDBJ databases">
        <authorList>
            <consortium name="Wellcome Sanger Institute Data Sharing"/>
        </authorList>
    </citation>
    <scope>NUCLEOTIDE SEQUENCE [LARGE SCALE GENOMIC DNA]</scope>
</reference>
<evidence type="ECO:0000256" key="10">
    <source>
        <dbReference type="ARBA" id="ARBA00022826"/>
    </source>
</evidence>
<evidence type="ECO:0000256" key="9">
    <source>
        <dbReference type="ARBA" id="ARBA00022741"/>
    </source>
</evidence>
<evidence type="ECO:0000256" key="1">
    <source>
        <dbReference type="ARBA" id="ARBA00004651"/>
    </source>
</evidence>
<comment type="subcellular location">
    <subcellularLocation>
        <location evidence="1">Cell membrane</location>
        <topology evidence="1">Multi-pass membrane protein</topology>
    </subcellularLocation>
</comment>
<feature type="transmembrane region" description="Helical" evidence="24">
    <location>
        <begin position="432"/>
        <end position="453"/>
    </location>
</feature>
<evidence type="ECO:0000256" key="17">
    <source>
        <dbReference type="ARBA" id="ARBA00023149"/>
    </source>
</evidence>
<keyword evidence="8 24" id="KW-0812">Transmembrane</keyword>
<keyword evidence="17" id="KW-0114">cAMP</keyword>
<evidence type="ECO:0000256" key="20">
    <source>
        <dbReference type="ARBA" id="ARBA00023303"/>
    </source>
</evidence>
<feature type="region of interest" description="Disordered" evidence="23">
    <location>
        <begin position="1244"/>
        <end position="1277"/>
    </location>
</feature>
<dbReference type="Proteomes" id="UP000694397">
    <property type="component" value="Chromosome 5"/>
</dbReference>
<dbReference type="AlphaFoldDB" id="A0A8D0CCM6"/>
<keyword evidence="19" id="KW-1071">Ligand-gated ion channel</keyword>
<evidence type="ECO:0000256" key="23">
    <source>
        <dbReference type="SAM" id="MobiDB-lite"/>
    </source>
</evidence>
<dbReference type="SMART" id="SM00100">
    <property type="entry name" value="cNMP"/>
    <property type="match status" value="1"/>
</dbReference>
<name>A0A8D0CCM6_SCLFO</name>
<evidence type="ECO:0000256" key="4">
    <source>
        <dbReference type="ARBA" id="ARBA00022461"/>
    </source>
</evidence>
<dbReference type="Pfam" id="PF00027">
    <property type="entry name" value="cNMP_binding"/>
    <property type="match status" value="1"/>
</dbReference>
<keyword evidence="20" id="KW-0407">Ion channel</keyword>
<dbReference type="OrthoDB" id="421226at2759"/>
<keyword evidence="27" id="KW-1185">Reference proteome</keyword>
<reference evidence="26" key="3">
    <citation type="submission" date="2025-09" db="UniProtKB">
        <authorList>
            <consortium name="Ensembl"/>
        </authorList>
    </citation>
    <scope>IDENTIFICATION</scope>
</reference>
<organism evidence="26 27">
    <name type="scientific">Scleropages formosus</name>
    <name type="common">Asian bonytongue</name>
    <name type="synonym">Osteoglossum formosum</name>
    <dbReference type="NCBI Taxonomy" id="113540"/>
    <lineage>
        <taxon>Eukaryota</taxon>
        <taxon>Metazoa</taxon>
        <taxon>Chordata</taxon>
        <taxon>Craniata</taxon>
        <taxon>Vertebrata</taxon>
        <taxon>Euteleostomi</taxon>
        <taxon>Actinopterygii</taxon>
        <taxon>Neopterygii</taxon>
        <taxon>Teleostei</taxon>
        <taxon>Osteoglossocephala</taxon>
        <taxon>Osteoglossomorpha</taxon>
        <taxon>Osteoglossiformes</taxon>
        <taxon>Osteoglossidae</taxon>
        <taxon>Scleropages</taxon>
    </lineage>
</organism>
<keyword evidence="7" id="KW-0116">cAMP-binding</keyword>
<dbReference type="GO" id="GO:0030424">
    <property type="term" value="C:axon"/>
    <property type="evidence" value="ECO:0007669"/>
    <property type="project" value="TreeGrafter"/>
</dbReference>
<evidence type="ECO:0000256" key="8">
    <source>
        <dbReference type="ARBA" id="ARBA00022692"/>
    </source>
</evidence>
<dbReference type="SUPFAM" id="SSF51206">
    <property type="entry name" value="cAMP-binding domain-like"/>
    <property type="match status" value="1"/>
</dbReference>
<evidence type="ECO:0000256" key="15">
    <source>
        <dbReference type="ARBA" id="ARBA00023065"/>
    </source>
</evidence>
<dbReference type="FunFam" id="1.10.287.70:FF:000031">
    <property type="entry name" value="Potassium/sodium hyperpolarization-activated cyclic nucleotide-gated channel 1, putative"/>
    <property type="match status" value="1"/>
</dbReference>
<dbReference type="GO" id="GO:0098855">
    <property type="term" value="C:HCN channel complex"/>
    <property type="evidence" value="ECO:0007669"/>
    <property type="project" value="TreeGrafter"/>
</dbReference>
<gene>
    <name evidence="26" type="primary">HCN4</name>
</gene>
<evidence type="ECO:0000256" key="19">
    <source>
        <dbReference type="ARBA" id="ARBA00023286"/>
    </source>
</evidence>
<evidence type="ECO:0000256" key="24">
    <source>
        <dbReference type="SAM" id="Phobius"/>
    </source>
</evidence>
<keyword evidence="9" id="KW-0547">Nucleotide-binding</keyword>
<evidence type="ECO:0000256" key="5">
    <source>
        <dbReference type="ARBA" id="ARBA00022475"/>
    </source>
</evidence>
<dbReference type="Pfam" id="PF08412">
    <property type="entry name" value="Ion_trans_N"/>
    <property type="match status" value="1"/>
</dbReference>
<dbReference type="GO" id="GO:0030552">
    <property type="term" value="F:cAMP binding"/>
    <property type="evidence" value="ECO:0007669"/>
    <property type="project" value="UniProtKB-KW"/>
</dbReference>
<feature type="region of interest" description="Disordered" evidence="23">
    <location>
        <begin position="751"/>
        <end position="792"/>
    </location>
</feature>
<evidence type="ECO:0000256" key="7">
    <source>
        <dbReference type="ARBA" id="ARBA00022566"/>
    </source>
</evidence>
<dbReference type="GO" id="GO:0030425">
    <property type="term" value="C:dendrite"/>
    <property type="evidence" value="ECO:0007669"/>
    <property type="project" value="TreeGrafter"/>
</dbReference>
<dbReference type="InterPro" id="IPR003938">
    <property type="entry name" value="K_chnl_volt-dep_EAG/ELK/ERG"/>
</dbReference>
<dbReference type="PROSITE" id="PS00888">
    <property type="entry name" value="CNMP_BINDING_1"/>
    <property type="match status" value="1"/>
</dbReference>
<protein>
    <submittedName>
        <fullName evidence="26">Hyperpolarization activated cyclic nucleotide gated potassium channel 4</fullName>
    </submittedName>
</protein>
<dbReference type="FunFam" id="1.10.287.630:FF:000002">
    <property type="entry name" value="Potassium/sodium hyperpolarization-activated cyclic nucleotide-gated channel 4"/>
    <property type="match status" value="1"/>
</dbReference>
<evidence type="ECO:0000256" key="22">
    <source>
        <dbReference type="ARBA" id="ARBA00036239"/>
    </source>
</evidence>
<evidence type="ECO:0000256" key="14">
    <source>
        <dbReference type="ARBA" id="ARBA00023053"/>
    </source>
</evidence>
<dbReference type="Pfam" id="PF00520">
    <property type="entry name" value="Ion_trans"/>
    <property type="match status" value="1"/>
</dbReference>